<organism evidence="2 3">
    <name type="scientific">Acetobacterium wieringae</name>
    <dbReference type="NCBI Taxonomy" id="52694"/>
    <lineage>
        <taxon>Bacteria</taxon>
        <taxon>Bacillati</taxon>
        <taxon>Bacillota</taxon>
        <taxon>Clostridia</taxon>
        <taxon>Eubacteriales</taxon>
        <taxon>Eubacteriaceae</taxon>
        <taxon>Acetobacterium</taxon>
    </lineage>
</organism>
<reference evidence="2 3" key="1">
    <citation type="submission" date="2019-08" db="EMBL/GenBank/DDBJ databases">
        <title>Isolation and enrichment of carboxydotrophic bacteria from anaerobic sludge for the production of bio-based chemicals from syngas.</title>
        <authorList>
            <person name="Antares A.L."/>
            <person name="Moreira J."/>
            <person name="Diender M."/>
            <person name="Parshina S.N."/>
            <person name="Stams A.J.M."/>
            <person name="Alves M."/>
            <person name="Alves J.I."/>
            <person name="Sousa D.Z."/>
        </authorList>
    </citation>
    <scope>NUCLEOTIDE SEQUENCE [LARGE SCALE GENOMIC DNA]</scope>
    <source>
        <strain evidence="2 3">JM</strain>
    </source>
</reference>
<comment type="caution">
    <text evidence="2">The sequence shown here is derived from an EMBL/GenBank/DDBJ whole genome shotgun (WGS) entry which is preliminary data.</text>
</comment>
<accession>A0A5D0WNJ5</accession>
<evidence type="ECO:0000313" key="2">
    <source>
        <dbReference type="EMBL" id="TYC85556.1"/>
    </source>
</evidence>
<dbReference type="RefSeq" id="WP_148637585.1">
    <property type="nucleotide sequence ID" value="NZ_VSLA01000014.1"/>
</dbReference>
<protein>
    <recommendedName>
        <fullName evidence="1">AbiEi antitoxin N-terminal domain-containing protein</fullName>
    </recommendedName>
</protein>
<evidence type="ECO:0000313" key="3">
    <source>
        <dbReference type="Proteomes" id="UP000322619"/>
    </source>
</evidence>
<gene>
    <name evidence="2" type="ORF">FXB42_09290</name>
</gene>
<dbReference type="InterPro" id="IPR025159">
    <property type="entry name" value="AbiEi_N"/>
</dbReference>
<sequence length="198" mass="23417">MTDKEMILDALKKNNGVIETKQFAERGIDNKVFRRLEQEGKIERISKGIYIDVEQMVDDYLIMQYRCKKGIFSHETALFLHDLSDRSPLKLIMTIPTGYNTRLLKMDDHYQFFYIKKEFHEIGKMNVQSPYGHTITVYDKERTICDCLKKRDKLDADLVLTAVRLYMRDPNRDFIKLQSYADVFKISALVHQYMEVLA</sequence>
<evidence type="ECO:0000259" key="1">
    <source>
        <dbReference type="Pfam" id="PF13338"/>
    </source>
</evidence>
<dbReference type="Proteomes" id="UP000322619">
    <property type="component" value="Unassembled WGS sequence"/>
</dbReference>
<dbReference type="AlphaFoldDB" id="A0A5D0WNJ5"/>
<dbReference type="Pfam" id="PF13338">
    <property type="entry name" value="AbiEi_4"/>
    <property type="match status" value="1"/>
</dbReference>
<proteinExistence type="predicted"/>
<dbReference type="EMBL" id="VSLA01000014">
    <property type="protein sequence ID" value="TYC85556.1"/>
    <property type="molecule type" value="Genomic_DNA"/>
</dbReference>
<feature type="domain" description="AbiEi antitoxin N-terminal" evidence="1">
    <location>
        <begin position="6"/>
        <end position="50"/>
    </location>
</feature>
<name>A0A5D0WNJ5_9FIRM</name>